<name>A0A4S8P6U1_9ACTN</name>
<dbReference type="OrthoDB" id="5198634at2"/>
<evidence type="ECO:0000256" key="1">
    <source>
        <dbReference type="SAM" id="Coils"/>
    </source>
</evidence>
<reference evidence="3 4" key="1">
    <citation type="journal article" date="2018" name="Int. J. Syst. Evol. Microbiol.">
        <title>Glycomyces paridis sp. nov., isolated from the medicinal plant Paris polyphylla.</title>
        <authorList>
            <person name="Fang X.M."/>
            <person name="Bai J.L."/>
            <person name="Su J."/>
            <person name="Zhao L.L."/>
            <person name="Liu H.Y."/>
            <person name="Ma B.P."/>
            <person name="Zhang Y.Q."/>
            <person name="Yu L.Y."/>
        </authorList>
    </citation>
    <scope>NUCLEOTIDE SEQUENCE [LARGE SCALE GENOMIC DNA]</scope>
    <source>
        <strain evidence="3 4">CPCC 204357</strain>
    </source>
</reference>
<evidence type="ECO:0000256" key="2">
    <source>
        <dbReference type="SAM" id="MobiDB-lite"/>
    </source>
</evidence>
<proteinExistence type="predicted"/>
<dbReference type="EMBL" id="STGX01000016">
    <property type="protein sequence ID" value="THV25993.1"/>
    <property type="molecule type" value="Genomic_DNA"/>
</dbReference>
<gene>
    <name evidence="3" type="ORF">E9998_19865</name>
</gene>
<organism evidence="3 4">
    <name type="scientific">Glycomyces paridis</name>
    <dbReference type="NCBI Taxonomy" id="2126555"/>
    <lineage>
        <taxon>Bacteria</taxon>
        <taxon>Bacillati</taxon>
        <taxon>Actinomycetota</taxon>
        <taxon>Actinomycetes</taxon>
        <taxon>Glycomycetales</taxon>
        <taxon>Glycomycetaceae</taxon>
        <taxon>Glycomyces</taxon>
    </lineage>
</organism>
<accession>A0A4S8P6U1</accession>
<evidence type="ECO:0000313" key="4">
    <source>
        <dbReference type="Proteomes" id="UP000305792"/>
    </source>
</evidence>
<dbReference type="Proteomes" id="UP000305792">
    <property type="component" value="Unassembled WGS sequence"/>
</dbReference>
<feature type="region of interest" description="Disordered" evidence="2">
    <location>
        <begin position="1"/>
        <end position="24"/>
    </location>
</feature>
<dbReference type="AlphaFoldDB" id="A0A4S8P6U1"/>
<keyword evidence="4" id="KW-1185">Reference proteome</keyword>
<dbReference type="RefSeq" id="WP_136531441.1">
    <property type="nucleotide sequence ID" value="NZ_STGX01000016.1"/>
</dbReference>
<protein>
    <submittedName>
        <fullName evidence="3">Uncharacterized protein</fullName>
    </submittedName>
</protein>
<feature type="coiled-coil region" evidence="1">
    <location>
        <begin position="38"/>
        <end position="65"/>
    </location>
</feature>
<keyword evidence="1" id="KW-0175">Coiled coil</keyword>
<comment type="caution">
    <text evidence="3">The sequence shown here is derived from an EMBL/GenBank/DDBJ whole genome shotgun (WGS) entry which is preliminary data.</text>
</comment>
<evidence type="ECO:0000313" key="3">
    <source>
        <dbReference type="EMBL" id="THV25993.1"/>
    </source>
</evidence>
<sequence length="164" mass="17737">MTAPEPTQPLTDDQLAQIRGHQHDLTRRGRLALTAYEMGQLLAEVDRLRADLGESEARRKDLFRRLGEHMDDLGDANTELSRLRAENTAQAAALTEVKRLHQPYPDGGGIGFRDKPYPDGDGAYGSIDPCCQVCGTPGEYAAPYPCGTARALGLDQSGEGQANG</sequence>